<dbReference type="AlphaFoldDB" id="A0A1I8FJ42"/>
<sequence>ARTCSSLMHAEVKLVDFGVSAQLDKTVGPARNTFIGTRSPYWMSPSVIVCERERRCNRTDNRRTLWSLAHHRYGAWPKVWPPLCELQTQCELCSSFLENTRRPSCTLRLQMASVSDFKSFALRAVASIKELSQRPFTRQAADSLVYQAVGAHGCPWIRRLGHMLFRERNIKNQIKEHIDRRRRPIRSAGPPPGRANQAAAARGAAAPTSTSQRAAMVAAAAALLIAGGPSPTIPAIRSSSSREMLSRKRRAGTRWPRQLHHLGARSERLTVTEEPSIPGLMPRVAAFRVPSAAAATRSAPARHENFNPAIAQCLGHHRATTSARLGGGHTAAEPDDEPEEPADELGQAGRTHLPGRRRGAGGAGDDSGGAQTASAGPCCSRRSNSLISRLRQQPQQPPQPPQFSPANLRALSAQQPGAAPQLPDRRMKPNNAETASAASFGGAGELVPASPGGNGPPPGRARNEVPADSAQYSQTGSSSEIHCAAKCGRELADRHTETGLNLPWTGTARASWLMNKFLKSSDQGALSHARDQGYEGQGWVLYGSNCGFHAIDLNSKCLPGQFTCPAPWSLANPGPPPAAAPNNNEGVYYDSTTASRLKDVWCNWAEPPSSVAYISTGQFMGLGQPKPLRFGLLTIRPARWRLQCTGATTAASSFMCEKSDKVFFTSAKSGTGCPGVLHGP</sequence>
<name>A0A1I8FJ42_9PLAT</name>
<dbReference type="WBParaSite" id="maker-unitig_36114-snap-gene-0.2-mRNA-1">
    <property type="protein sequence ID" value="maker-unitig_36114-snap-gene-0.2-mRNA-1"/>
    <property type="gene ID" value="maker-unitig_36114-snap-gene-0.2"/>
</dbReference>
<feature type="compositionally biased region" description="Low complexity" evidence="1">
    <location>
        <begin position="194"/>
        <end position="207"/>
    </location>
</feature>
<reference evidence="3" key="1">
    <citation type="submission" date="2016-11" db="UniProtKB">
        <authorList>
            <consortium name="WormBaseParasite"/>
        </authorList>
    </citation>
    <scope>IDENTIFICATION</scope>
</reference>
<feature type="region of interest" description="Disordered" evidence="1">
    <location>
        <begin position="234"/>
        <end position="253"/>
    </location>
</feature>
<dbReference type="PANTHER" id="PTHR47096">
    <property type="entry name" value="MISSHAPEN LIKE KINASE 1"/>
    <property type="match status" value="1"/>
</dbReference>
<feature type="region of interest" description="Disordered" evidence="1">
    <location>
        <begin position="179"/>
        <end position="207"/>
    </location>
</feature>
<dbReference type="Gene3D" id="1.10.510.10">
    <property type="entry name" value="Transferase(Phosphotransferase) domain 1"/>
    <property type="match status" value="1"/>
</dbReference>
<dbReference type="InterPro" id="IPR051700">
    <property type="entry name" value="STE20_Ser-Thr_kinase"/>
</dbReference>
<accession>A0A1I8FJ42</accession>
<feature type="region of interest" description="Disordered" evidence="1">
    <location>
        <begin position="412"/>
        <end position="477"/>
    </location>
</feature>
<dbReference type="Proteomes" id="UP000095280">
    <property type="component" value="Unplaced"/>
</dbReference>
<keyword evidence="2" id="KW-1185">Reference proteome</keyword>
<feature type="compositionally biased region" description="Low complexity" evidence="1">
    <location>
        <begin position="368"/>
        <end position="381"/>
    </location>
</feature>
<evidence type="ECO:0000313" key="2">
    <source>
        <dbReference type="Proteomes" id="UP000095280"/>
    </source>
</evidence>
<dbReference type="SUPFAM" id="SSF56112">
    <property type="entry name" value="Protein kinase-like (PK-like)"/>
    <property type="match status" value="1"/>
</dbReference>
<feature type="region of interest" description="Disordered" evidence="1">
    <location>
        <begin position="322"/>
        <end position="381"/>
    </location>
</feature>
<dbReference type="GO" id="GO:0005829">
    <property type="term" value="C:cytosol"/>
    <property type="evidence" value="ECO:0007669"/>
    <property type="project" value="TreeGrafter"/>
</dbReference>
<proteinExistence type="predicted"/>
<feature type="compositionally biased region" description="Acidic residues" evidence="1">
    <location>
        <begin position="333"/>
        <end position="343"/>
    </location>
</feature>
<organism evidence="2 3">
    <name type="scientific">Macrostomum lignano</name>
    <dbReference type="NCBI Taxonomy" id="282301"/>
    <lineage>
        <taxon>Eukaryota</taxon>
        <taxon>Metazoa</taxon>
        <taxon>Spiralia</taxon>
        <taxon>Lophotrochozoa</taxon>
        <taxon>Platyhelminthes</taxon>
        <taxon>Rhabditophora</taxon>
        <taxon>Macrostomorpha</taxon>
        <taxon>Macrostomida</taxon>
        <taxon>Macrostomidae</taxon>
        <taxon>Macrostomum</taxon>
    </lineage>
</organism>
<evidence type="ECO:0000256" key="1">
    <source>
        <dbReference type="SAM" id="MobiDB-lite"/>
    </source>
</evidence>
<dbReference type="PANTHER" id="PTHR47096:SF1">
    <property type="entry name" value="MISSHAPEN LIKE KINASE 1"/>
    <property type="match status" value="1"/>
</dbReference>
<dbReference type="InterPro" id="IPR011009">
    <property type="entry name" value="Kinase-like_dom_sf"/>
</dbReference>
<evidence type="ECO:0000313" key="3">
    <source>
        <dbReference type="WBParaSite" id="maker-unitig_36114-snap-gene-0.2-mRNA-1"/>
    </source>
</evidence>
<protein>
    <submittedName>
        <fullName evidence="3">Protein kinase domain-containing protein</fullName>
    </submittedName>
</protein>